<reference evidence="1" key="1">
    <citation type="submission" date="2015-12" db="EMBL/GenBank/DDBJ databases">
        <title>Gene expression during late stages of embryo sac development: a critical building block for successful pollen-pistil interactions.</title>
        <authorList>
            <person name="Liu Y."/>
            <person name="Joly V."/>
            <person name="Sabar M."/>
            <person name="Matton D.P."/>
        </authorList>
    </citation>
    <scope>NUCLEOTIDE SEQUENCE</scope>
</reference>
<protein>
    <submittedName>
        <fullName evidence="1">Putative ovule protein</fullName>
    </submittedName>
</protein>
<accession>A0A0V0GP62</accession>
<sequence length="89" mass="10416">MKKPVSKLNHSKMNCVNMVHTFNKCMQGCKSTKTTYYIEPQSYTLSIPEHALIYLLPRMTKLVEHILSKKNITLLILCIFQPNYHQYPS</sequence>
<dbReference type="AlphaFoldDB" id="A0A0V0GP62"/>
<proteinExistence type="predicted"/>
<organism evidence="1">
    <name type="scientific">Solanum chacoense</name>
    <name type="common">Chaco potato</name>
    <dbReference type="NCBI Taxonomy" id="4108"/>
    <lineage>
        <taxon>Eukaryota</taxon>
        <taxon>Viridiplantae</taxon>
        <taxon>Streptophyta</taxon>
        <taxon>Embryophyta</taxon>
        <taxon>Tracheophyta</taxon>
        <taxon>Spermatophyta</taxon>
        <taxon>Magnoliopsida</taxon>
        <taxon>eudicotyledons</taxon>
        <taxon>Gunneridae</taxon>
        <taxon>Pentapetalae</taxon>
        <taxon>asterids</taxon>
        <taxon>lamiids</taxon>
        <taxon>Solanales</taxon>
        <taxon>Solanaceae</taxon>
        <taxon>Solanoideae</taxon>
        <taxon>Solaneae</taxon>
        <taxon>Solanum</taxon>
    </lineage>
</organism>
<dbReference type="EMBL" id="GEDG01035725">
    <property type="protein sequence ID" value="JAP09072.1"/>
    <property type="molecule type" value="Transcribed_RNA"/>
</dbReference>
<name>A0A0V0GP62_SOLCH</name>
<evidence type="ECO:0000313" key="1">
    <source>
        <dbReference type="EMBL" id="JAP09072.1"/>
    </source>
</evidence>